<evidence type="ECO:0000313" key="3">
    <source>
        <dbReference type="Proteomes" id="UP000717585"/>
    </source>
</evidence>
<keyword evidence="3" id="KW-1185">Reference proteome</keyword>
<proteinExistence type="predicted"/>
<comment type="caution">
    <text evidence="2">The sequence shown here is derived from an EMBL/GenBank/DDBJ whole genome shotgun (WGS) entry which is preliminary data.</text>
</comment>
<dbReference type="AlphaFoldDB" id="A0A8J6B6Q2"/>
<organism evidence="2 3">
    <name type="scientific">Carpediemonas membranifera</name>
    <dbReference type="NCBI Taxonomy" id="201153"/>
    <lineage>
        <taxon>Eukaryota</taxon>
        <taxon>Metamonada</taxon>
        <taxon>Carpediemonas-like organisms</taxon>
        <taxon>Carpediemonas</taxon>
    </lineage>
</organism>
<name>A0A8J6B6Q2_9EUKA</name>
<evidence type="ECO:0000313" key="2">
    <source>
        <dbReference type="EMBL" id="KAG9394229.1"/>
    </source>
</evidence>
<reference evidence="2" key="1">
    <citation type="submission" date="2021-05" db="EMBL/GenBank/DDBJ databases">
        <title>A free-living protist that lacks canonical eukaryotic 1 DNA replication and segregation systems.</title>
        <authorList>
            <person name="Salas-Leiva D.E."/>
            <person name="Tromer E.C."/>
            <person name="Curtis B.A."/>
            <person name="Jerlstrom-Hultqvist J."/>
            <person name="Kolisko M."/>
            <person name="Yi Z."/>
            <person name="Salas-Leiva J.S."/>
            <person name="Gallot-Lavallee L."/>
            <person name="Kops G.J.P.L."/>
            <person name="Archibald J.M."/>
            <person name="Simpson A.G.B."/>
            <person name="Roger A.J."/>
        </authorList>
    </citation>
    <scope>NUCLEOTIDE SEQUENCE</scope>
    <source>
        <strain evidence="2">BICM</strain>
    </source>
</reference>
<dbReference type="EMBL" id="JAHDYR010000016">
    <property type="protein sequence ID" value="KAG9394229.1"/>
    <property type="molecule type" value="Genomic_DNA"/>
</dbReference>
<evidence type="ECO:0000256" key="1">
    <source>
        <dbReference type="SAM" id="SignalP"/>
    </source>
</evidence>
<gene>
    <name evidence="2" type="ORF">J8273_4331</name>
</gene>
<protein>
    <submittedName>
        <fullName evidence="2">Uncharacterized protein</fullName>
    </submittedName>
</protein>
<keyword evidence="1" id="KW-0732">Signal</keyword>
<accession>A0A8J6B6Q2</accession>
<feature type="signal peptide" evidence="1">
    <location>
        <begin position="1"/>
        <end position="21"/>
    </location>
</feature>
<sequence length="194" mass="21706">MRITCSVALLCLFCLIAVVLCDPQPPLMPEKITALVSATAMHMTDKFHFYADYTDHEMAAMIATKKILVVGDVRAYCDFEIEACDLWRKPTFGHATCKENKEMPPLPPRDILKEAKYVGEKTINNIPCYEWDGQATVHGGTYDVHGFTAVATGYPVRVTVTGDHDLELDFLEFAPECDSKCRANFIPPHICPSF</sequence>
<feature type="chain" id="PRO_5035258521" evidence="1">
    <location>
        <begin position="22"/>
        <end position="194"/>
    </location>
</feature>
<dbReference type="Proteomes" id="UP000717585">
    <property type="component" value="Unassembled WGS sequence"/>
</dbReference>